<evidence type="ECO:0000313" key="3">
    <source>
        <dbReference type="Proteomes" id="UP001269400"/>
    </source>
</evidence>
<gene>
    <name evidence="2" type="ORF">O0Q50_23525</name>
</gene>
<name>A0AAX6NEA9_PRIAR</name>
<dbReference type="AlphaFoldDB" id="A0AAX6NEA9"/>
<dbReference type="InterPro" id="IPR025037">
    <property type="entry name" value="DUF3923"/>
</dbReference>
<organism evidence="2 3">
    <name type="scientific">Priestia aryabhattai</name>
    <name type="common">Bacillus aryabhattai</name>
    <dbReference type="NCBI Taxonomy" id="412384"/>
    <lineage>
        <taxon>Bacteria</taxon>
        <taxon>Bacillati</taxon>
        <taxon>Bacillota</taxon>
        <taxon>Bacilli</taxon>
        <taxon>Bacillales</taxon>
        <taxon>Bacillaceae</taxon>
        <taxon>Priestia</taxon>
    </lineage>
</organism>
<evidence type="ECO:0000256" key="1">
    <source>
        <dbReference type="SAM" id="Phobius"/>
    </source>
</evidence>
<sequence length="79" mass="8935">MKISWICWWIANLIWGVLFGVGLVIVWVRDVDAAGVTQTPTLKLIAFSVLIIAFIIPLIIQLVWLIVNFTIGNKKQTKN</sequence>
<keyword evidence="1" id="KW-1133">Transmembrane helix</keyword>
<feature type="transmembrane region" description="Helical" evidence="1">
    <location>
        <begin position="7"/>
        <end position="28"/>
    </location>
</feature>
<accession>A0AAX6NEA9</accession>
<comment type="caution">
    <text evidence="2">The sequence shown here is derived from an EMBL/GenBank/DDBJ whole genome shotgun (WGS) entry which is preliminary data.</text>
</comment>
<evidence type="ECO:0000313" key="2">
    <source>
        <dbReference type="EMBL" id="MDU9694159.1"/>
    </source>
</evidence>
<reference evidence="2" key="1">
    <citation type="journal article" date="2022" name="J Environ Chem Eng">
        <title>Biodegradation of petroleum oil using a constructed nonpathogenic and heavy metal-tolerant bacterial consortium isolated from marine sponges.</title>
        <authorList>
            <person name="Dechsakulwatana C."/>
            <person name="Rungsihiranrut A."/>
            <person name="Muangchinda C."/>
            <person name="Ningthoujam R."/>
            <person name="Klankeo P."/>
            <person name="Pinyakong O."/>
        </authorList>
    </citation>
    <scope>NUCLEOTIDE SEQUENCE</scope>
    <source>
        <strain evidence="2">TL01-2</strain>
    </source>
</reference>
<feature type="transmembrane region" description="Helical" evidence="1">
    <location>
        <begin position="44"/>
        <end position="71"/>
    </location>
</feature>
<dbReference type="Pfam" id="PF13061">
    <property type="entry name" value="DUF3923"/>
    <property type="match status" value="1"/>
</dbReference>
<keyword evidence="1" id="KW-0472">Membrane</keyword>
<protein>
    <submittedName>
        <fullName evidence="2">DUF3923 family protein</fullName>
    </submittedName>
</protein>
<dbReference type="Proteomes" id="UP001269400">
    <property type="component" value="Unassembled WGS sequence"/>
</dbReference>
<dbReference type="RefSeq" id="WP_316911372.1">
    <property type="nucleotide sequence ID" value="NZ_JAPTGD010000002.1"/>
</dbReference>
<keyword evidence="1" id="KW-0812">Transmembrane</keyword>
<reference evidence="2" key="2">
    <citation type="submission" date="2022-12" db="EMBL/GenBank/DDBJ databases">
        <authorList>
            <person name="Dechsakulwatana C."/>
            <person name="Rungsihiranrut A."/>
            <person name="Muangchinda C."/>
            <person name="Ningthoujam R."/>
            <person name="Klankeo P."/>
            <person name="Pinyakong O."/>
        </authorList>
    </citation>
    <scope>NUCLEOTIDE SEQUENCE</scope>
    <source>
        <strain evidence="2">TL01-2</strain>
    </source>
</reference>
<proteinExistence type="predicted"/>
<dbReference type="EMBL" id="JAPTGD010000002">
    <property type="protein sequence ID" value="MDU9694159.1"/>
    <property type="molecule type" value="Genomic_DNA"/>
</dbReference>